<accession>A0A811UTD7</accession>
<dbReference type="Proteomes" id="UP000606786">
    <property type="component" value="Unassembled WGS sequence"/>
</dbReference>
<evidence type="ECO:0000313" key="2">
    <source>
        <dbReference type="Proteomes" id="UP000606786"/>
    </source>
</evidence>
<organism evidence="1 2">
    <name type="scientific">Ceratitis capitata</name>
    <name type="common">Mediterranean fruit fly</name>
    <name type="synonym">Tephritis capitata</name>
    <dbReference type="NCBI Taxonomy" id="7213"/>
    <lineage>
        <taxon>Eukaryota</taxon>
        <taxon>Metazoa</taxon>
        <taxon>Ecdysozoa</taxon>
        <taxon>Arthropoda</taxon>
        <taxon>Hexapoda</taxon>
        <taxon>Insecta</taxon>
        <taxon>Pterygota</taxon>
        <taxon>Neoptera</taxon>
        <taxon>Endopterygota</taxon>
        <taxon>Diptera</taxon>
        <taxon>Brachycera</taxon>
        <taxon>Muscomorpha</taxon>
        <taxon>Tephritoidea</taxon>
        <taxon>Tephritidae</taxon>
        <taxon>Ceratitis</taxon>
        <taxon>Ceratitis</taxon>
    </lineage>
</organism>
<gene>
    <name evidence="1" type="ORF">CCAP1982_LOCUS10727</name>
</gene>
<comment type="caution">
    <text evidence="1">The sequence shown here is derived from an EMBL/GenBank/DDBJ whole genome shotgun (WGS) entry which is preliminary data.</text>
</comment>
<protein>
    <submittedName>
        <fullName evidence="1">(Mediterranean fruit fly) hypothetical protein</fullName>
    </submittedName>
</protein>
<dbReference type="EMBL" id="CAJHJT010000034">
    <property type="protein sequence ID" value="CAD7002230.1"/>
    <property type="molecule type" value="Genomic_DNA"/>
</dbReference>
<reference evidence="1" key="1">
    <citation type="submission" date="2020-11" db="EMBL/GenBank/DDBJ databases">
        <authorList>
            <person name="Whitehead M."/>
        </authorList>
    </citation>
    <scope>NUCLEOTIDE SEQUENCE</scope>
    <source>
        <strain evidence="1">EGII</strain>
    </source>
</reference>
<sequence>VMPKEGSSCEPYNCGLRLKTDALATIPKFYLTIITPRLVDQQLLHRNISK</sequence>
<evidence type="ECO:0000313" key="1">
    <source>
        <dbReference type="EMBL" id="CAD7002230.1"/>
    </source>
</evidence>
<name>A0A811UTD7_CERCA</name>
<feature type="non-terminal residue" evidence="1">
    <location>
        <position position="1"/>
    </location>
</feature>
<proteinExistence type="predicted"/>
<keyword evidence="2" id="KW-1185">Reference proteome</keyword>
<dbReference type="AlphaFoldDB" id="A0A811UTD7"/>